<protein>
    <recommendedName>
        <fullName evidence="3">Cytochrome bc1 complex cytochrome b subunit</fullName>
        <ecNumber evidence="2">7.1.1.8</ecNumber>
    </recommendedName>
    <alternativeName>
        <fullName evidence="5">Cytochrome bc1 reductase complex subunit QcrB</fullName>
    </alternativeName>
</protein>
<dbReference type="PANTHER" id="PTHR19271">
    <property type="entry name" value="CYTOCHROME B"/>
    <property type="match status" value="1"/>
</dbReference>
<dbReference type="SUPFAM" id="SSF81342">
    <property type="entry name" value="Transmembrane di-heme cytochromes"/>
    <property type="match status" value="1"/>
</dbReference>
<evidence type="ECO:0000256" key="1">
    <source>
        <dbReference type="ARBA" id="ARBA00001971"/>
    </source>
</evidence>
<evidence type="ECO:0000313" key="9">
    <source>
        <dbReference type="EMBL" id="PJJ73422.1"/>
    </source>
</evidence>
<evidence type="ECO:0000256" key="6">
    <source>
        <dbReference type="SAM" id="MobiDB-lite"/>
    </source>
</evidence>
<dbReference type="InterPro" id="IPR036150">
    <property type="entry name" value="Cyt_b/b6_C_sf"/>
</dbReference>
<dbReference type="InterPro" id="IPR005797">
    <property type="entry name" value="Cyt_b/b6_N"/>
</dbReference>
<dbReference type="GO" id="GO:0008121">
    <property type="term" value="F:quinol-cytochrome-c reductase activity"/>
    <property type="evidence" value="ECO:0007669"/>
    <property type="project" value="UniProtKB-EC"/>
</dbReference>
<feature type="transmembrane region" description="Helical" evidence="7">
    <location>
        <begin position="403"/>
        <end position="422"/>
    </location>
</feature>
<proteinExistence type="predicted"/>
<dbReference type="OrthoDB" id="9804503at2"/>
<dbReference type="RefSeq" id="WP_157802352.1">
    <property type="nucleotide sequence ID" value="NZ_PGFF01000001.1"/>
</dbReference>
<sequence>MDHTAKRNGASASRATSWLQQRPAVQKLRDALSRNGERPRWSTMFWPVAVASFVVVVITGFYLTAFYDPSIEQTRYDGDYAPLRGTEMSRALESTLGITFDVPGGLFARQLHGWASSLMIAALLVHLLALFFTGRYRKPARMTWVFVFVVLFLSMAGGLTGVVLPDDLVSGSSLAVLDGVTKAVPVVGTWLSFLIFQGQGTSGAIGLFYPLHVFALPLAIAGAIAFVVLGALRVPERLPRWKATGWALAATATRRAPLFFLVAATLTIVSAAVTINPVWIYGPADPGNAAAGAGALWYLAFLDGAQRLMPPGWEIVWLDRTWTLAILVPVGVAGLFLVVALMYPFIESVLTGDRRDHVAPERPRNVPTRTATGVAGMVFYGVLWAAAASDVIAAQLQLGLENVVHALQLTLLIGPVVAFLLTKRICLDLQAKDRELLRHGRETGRIVRLPGGEYIEVHAPIDDDERRALSSVPVGPTVVRPGPDGRIRVSTRVHAVASRWFSDGAATPAADDARPVELERTGTRSDAR</sequence>
<evidence type="ECO:0000259" key="8">
    <source>
        <dbReference type="PROSITE" id="PS51002"/>
    </source>
</evidence>
<dbReference type="Gene3D" id="1.20.810.10">
    <property type="entry name" value="Cytochrome Bc1 Complex, Chain C"/>
    <property type="match status" value="1"/>
</dbReference>
<evidence type="ECO:0000256" key="4">
    <source>
        <dbReference type="ARBA" id="ARBA00029351"/>
    </source>
</evidence>
<feature type="transmembrane region" description="Helical" evidence="7">
    <location>
        <begin position="258"/>
        <end position="280"/>
    </location>
</feature>
<dbReference type="EC" id="7.1.1.8" evidence="2"/>
<dbReference type="PANTHER" id="PTHR19271:SF16">
    <property type="entry name" value="CYTOCHROME B"/>
    <property type="match status" value="1"/>
</dbReference>
<gene>
    <name evidence="9" type="ORF">CLV46_3014</name>
</gene>
<dbReference type="GO" id="GO:0016020">
    <property type="term" value="C:membrane"/>
    <property type="evidence" value="ECO:0007669"/>
    <property type="project" value="InterPro"/>
</dbReference>
<evidence type="ECO:0000256" key="7">
    <source>
        <dbReference type="SAM" id="Phobius"/>
    </source>
</evidence>
<feature type="transmembrane region" description="Helical" evidence="7">
    <location>
        <begin position="111"/>
        <end position="132"/>
    </location>
</feature>
<organism evidence="9 10">
    <name type="scientific">Diaminobutyricimonas aerilata</name>
    <dbReference type="NCBI Taxonomy" id="1162967"/>
    <lineage>
        <taxon>Bacteria</taxon>
        <taxon>Bacillati</taxon>
        <taxon>Actinomycetota</taxon>
        <taxon>Actinomycetes</taxon>
        <taxon>Micrococcales</taxon>
        <taxon>Microbacteriaceae</taxon>
        <taxon>Diaminobutyricimonas</taxon>
    </lineage>
</organism>
<feature type="region of interest" description="Disordered" evidence="6">
    <location>
        <begin position="506"/>
        <end position="528"/>
    </location>
</feature>
<dbReference type="AlphaFoldDB" id="A0A2M9CNG4"/>
<dbReference type="Pfam" id="PF13631">
    <property type="entry name" value="Cytochrom_B_N_2"/>
    <property type="match status" value="1"/>
</dbReference>
<comment type="caution">
    <text evidence="9">The sequence shown here is derived from an EMBL/GenBank/DDBJ whole genome shotgun (WGS) entry which is preliminary data.</text>
</comment>
<name>A0A2M9CNG4_9MICO</name>
<feature type="transmembrane region" description="Helical" evidence="7">
    <location>
        <begin position="144"/>
        <end position="164"/>
    </location>
</feature>
<dbReference type="GO" id="GO:0022904">
    <property type="term" value="P:respiratory electron transport chain"/>
    <property type="evidence" value="ECO:0007669"/>
    <property type="project" value="InterPro"/>
</dbReference>
<comment type="catalytic activity">
    <reaction evidence="4">
        <text>a quinol + 2 Fe(III)-[cytochrome c](out) = a quinone + 2 Fe(II)-[cytochrome c](out) + 2 H(+)(out)</text>
        <dbReference type="Rhea" id="RHEA:11484"/>
        <dbReference type="Rhea" id="RHEA-COMP:10350"/>
        <dbReference type="Rhea" id="RHEA-COMP:14399"/>
        <dbReference type="ChEBI" id="CHEBI:15378"/>
        <dbReference type="ChEBI" id="CHEBI:24646"/>
        <dbReference type="ChEBI" id="CHEBI:29033"/>
        <dbReference type="ChEBI" id="CHEBI:29034"/>
        <dbReference type="ChEBI" id="CHEBI:132124"/>
        <dbReference type="EC" id="7.1.1.8"/>
    </reaction>
</comment>
<reference evidence="9 10" key="1">
    <citation type="submission" date="2017-11" db="EMBL/GenBank/DDBJ databases">
        <title>Genomic Encyclopedia of Archaeal and Bacterial Type Strains, Phase II (KMG-II): From Individual Species to Whole Genera.</title>
        <authorList>
            <person name="Goeker M."/>
        </authorList>
    </citation>
    <scope>NUCLEOTIDE SEQUENCE [LARGE SCALE GENOMIC DNA]</scope>
    <source>
        <strain evidence="9 10">DSM 27393</strain>
    </source>
</reference>
<feature type="transmembrane region" description="Helical" evidence="7">
    <location>
        <begin position="322"/>
        <end position="346"/>
    </location>
</feature>
<dbReference type="EMBL" id="PGFF01000001">
    <property type="protein sequence ID" value="PJJ73422.1"/>
    <property type="molecule type" value="Genomic_DNA"/>
</dbReference>
<evidence type="ECO:0000313" key="10">
    <source>
        <dbReference type="Proteomes" id="UP000228758"/>
    </source>
</evidence>
<feature type="transmembrane region" description="Helical" evidence="7">
    <location>
        <begin position="366"/>
        <end position="387"/>
    </location>
</feature>
<dbReference type="SUPFAM" id="SSF81648">
    <property type="entry name" value="a domain/subunit of cytochrome bc1 complex (Ubiquinol-cytochrome c reductase)"/>
    <property type="match status" value="1"/>
</dbReference>
<keyword evidence="10" id="KW-1185">Reference proteome</keyword>
<dbReference type="InterPro" id="IPR027387">
    <property type="entry name" value="Cytb/b6-like_sf"/>
</dbReference>
<keyword evidence="7" id="KW-0472">Membrane</keyword>
<accession>A0A2M9CNG4</accession>
<feature type="compositionally biased region" description="Basic and acidic residues" evidence="6">
    <location>
        <begin position="511"/>
        <end position="528"/>
    </location>
</feature>
<feature type="transmembrane region" description="Helical" evidence="7">
    <location>
        <begin position="211"/>
        <end position="232"/>
    </location>
</feature>
<keyword evidence="7" id="KW-1133">Transmembrane helix</keyword>
<dbReference type="InterPro" id="IPR016174">
    <property type="entry name" value="Di-haem_cyt_TM"/>
</dbReference>
<comment type="cofactor">
    <cofactor evidence="1">
        <name>heme</name>
        <dbReference type="ChEBI" id="CHEBI:30413"/>
    </cofactor>
</comment>
<dbReference type="GO" id="GO:0016491">
    <property type="term" value="F:oxidoreductase activity"/>
    <property type="evidence" value="ECO:0007669"/>
    <property type="project" value="InterPro"/>
</dbReference>
<evidence type="ECO:0000256" key="2">
    <source>
        <dbReference type="ARBA" id="ARBA00012951"/>
    </source>
</evidence>
<dbReference type="Proteomes" id="UP000228758">
    <property type="component" value="Unassembled WGS sequence"/>
</dbReference>
<feature type="transmembrane region" description="Helical" evidence="7">
    <location>
        <begin position="44"/>
        <end position="67"/>
    </location>
</feature>
<keyword evidence="7" id="KW-0812">Transmembrane</keyword>
<evidence type="ECO:0000256" key="5">
    <source>
        <dbReference type="ARBA" id="ARBA00029568"/>
    </source>
</evidence>
<feature type="domain" description="Cytochrome b/b6 N-terminal region profile" evidence="8">
    <location>
        <begin position="15"/>
        <end position="240"/>
    </location>
</feature>
<dbReference type="PROSITE" id="PS51002">
    <property type="entry name" value="CYTB_NTER"/>
    <property type="match status" value="1"/>
</dbReference>
<evidence type="ECO:0000256" key="3">
    <source>
        <dbReference type="ARBA" id="ARBA00016116"/>
    </source>
</evidence>